<dbReference type="EMBL" id="BGZK01000133">
    <property type="protein sequence ID" value="GBP21836.1"/>
    <property type="molecule type" value="Genomic_DNA"/>
</dbReference>
<comment type="caution">
    <text evidence="1">The sequence shown here is derived from an EMBL/GenBank/DDBJ whole genome shotgun (WGS) entry which is preliminary data.</text>
</comment>
<dbReference type="Proteomes" id="UP000299102">
    <property type="component" value="Unassembled WGS sequence"/>
</dbReference>
<evidence type="ECO:0000313" key="1">
    <source>
        <dbReference type="EMBL" id="GBP21836.1"/>
    </source>
</evidence>
<gene>
    <name evidence="1" type="ORF">EVAR_6808_1</name>
</gene>
<protein>
    <submittedName>
        <fullName evidence="1">Uncharacterized protein</fullName>
    </submittedName>
</protein>
<evidence type="ECO:0000313" key="2">
    <source>
        <dbReference type="Proteomes" id="UP000299102"/>
    </source>
</evidence>
<reference evidence="1 2" key="1">
    <citation type="journal article" date="2019" name="Commun. Biol.">
        <title>The bagworm genome reveals a unique fibroin gene that provides high tensile strength.</title>
        <authorList>
            <person name="Kono N."/>
            <person name="Nakamura H."/>
            <person name="Ohtoshi R."/>
            <person name="Tomita M."/>
            <person name="Numata K."/>
            <person name="Arakawa K."/>
        </authorList>
    </citation>
    <scope>NUCLEOTIDE SEQUENCE [LARGE SCALE GENOMIC DNA]</scope>
</reference>
<name>A0A4C1U7M3_EUMVA</name>
<accession>A0A4C1U7M3</accession>
<sequence>MTFRAPEPAVPKQRNGGLDSEATIVASPLHCATGILWARGFIVRKRTLDRVMPCRDAVKLEGRRSAVCRASFVQIVTVTTTRYSAATGSGIQNISGTGSSIQIRDRKWGVGPNRAWDKIKINSVTGVK</sequence>
<proteinExistence type="predicted"/>
<keyword evidence="2" id="KW-1185">Reference proteome</keyword>
<dbReference type="AlphaFoldDB" id="A0A4C1U7M3"/>
<organism evidence="1 2">
    <name type="scientific">Eumeta variegata</name>
    <name type="common">Bagworm moth</name>
    <name type="synonym">Eumeta japonica</name>
    <dbReference type="NCBI Taxonomy" id="151549"/>
    <lineage>
        <taxon>Eukaryota</taxon>
        <taxon>Metazoa</taxon>
        <taxon>Ecdysozoa</taxon>
        <taxon>Arthropoda</taxon>
        <taxon>Hexapoda</taxon>
        <taxon>Insecta</taxon>
        <taxon>Pterygota</taxon>
        <taxon>Neoptera</taxon>
        <taxon>Endopterygota</taxon>
        <taxon>Lepidoptera</taxon>
        <taxon>Glossata</taxon>
        <taxon>Ditrysia</taxon>
        <taxon>Tineoidea</taxon>
        <taxon>Psychidae</taxon>
        <taxon>Oiketicinae</taxon>
        <taxon>Eumeta</taxon>
    </lineage>
</organism>